<accession>A0ABP3L5I5</accession>
<dbReference type="Proteomes" id="UP001500880">
    <property type="component" value="Unassembled WGS sequence"/>
</dbReference>
<dbReference type="EMBL" id="BAAADO010000003">
    <property type="protein sequence ID" value="GAA0491198.1"/>
    <property type="molecule type" value="Genomic_DNA"/>
</dbReference>
<comment type="caution">
    <text evidence="1">The sequence shown here is derived from an EMBL/GenBank/DDBJ whole genome shotgun (WGS) entry which is preliminary data.</text>
</comment>
<gene>
    <name evidence="1" type="ORF">GCM10008986_16590</name>
</gene>
<proteinExistence type="predicted"/>
<reference evidence="2" key="1">
    <citation type="journal article" date="2019" name="Int. J. Syst. Evol. Microbiol.">
        <title>The Global Catalogue of Microorganisms (GCM) 10K type strain sequencing project: providing services to taxonomists for standard genome sequencing and annotation.</title>
        <authorList>
            <consortium name="The Broad Institute Genomics Platform"/>
            <consortium name="The Broad Institute Genome Sequencing Center for Infectious Disease"/>
            <person name="Wu L."/>
            <person name="Ma J."/>
        </authorList>
    </citation>
    <scope>NUCLEOTIDE SEQUENCE [LARGE SCALE GENOMIC DNA]</scope>
    <source>
        <strain evidence="2">JCM 12389</strain>
    </source>
</reference>
<keyword evidence="2" id="KW-1185">Reference proteome</keyword>
<protein>
    <submittedName>
        <fullName evidence="1">Uncharacterized protein</fullName>
    </submittedName>
</protein>
<name>A0ABP3L5I5_9BACI</name>
<sequence length="58" mass="7153">MSFILGDLIQVKNIKGFERWLNVTLYKIWVIDRGNKKWIADLKFFYHIQKKTKRLLRK</sequence>
<evidence type="ECO:0000313" key="1">
    <source>
        <dbReference type="EMBL" id="GAA0491198.1"/>
    </source>
</evidence>
<organism evidence="1 2">
    <name type="scientific">Salinibacillus aidingensis</name>
    <dbReference type="NCBI Taxonomy" id="237684"/>
    <lineage>
        <taxon>Bacteria</taxon>
        <taxon>Bacillati</taxon>
        <taxon>Bacillota</taxon>
        <taxon>Bacilli</taxon>
        <taxon>Bacillales</taxon>
        <taxon>Bacillaceae</taxon>
        <taxon>Salinibacillus</taxon>
    </lineage>
</organism>
<evidence type="ECO:0000313" key="2">
    <source>
        <dbReference type="Proteomes" id="UP001500880"/>
    </source>
</evidence>